<keyword evidence="2" id="KW-1185">Reference proteome</keyword>
<dbReference type="Proteomes" id="UP000077266">
    <property type="component" value="Unassembled WGS sequence"/>
</dbReference>
<organism evidence="1 2">
    <name type="scientific">Exidia glandulosa HHB12029</name>
    <dbReference type="NCBI Taxonomy" id="1314781"/>
    <lineage>
        <taxon>Eukaryota</taxon>
        <taxon>Fungi</taxon>
        <taxon>Dikarya</taxon>
        <taxon>Basidiomycota</taxon>
        <taxon>Agaricomycotina</taxon>
        <taxon>Agaricomycetes</taxon>
        <taxon>Auriculariales</taxon>
        <taxon>Exidiaceae</taxon>
        <taxon>Exidia</taxon>
    </lineage>
</organism>
<dbReference type="InParanoid" id="A0A165CPS9"/>
<name>A0A165CPS9_EXIGL</name>
<dbReference type="AlphaFoldDB" id="A0A165CPS9"/>
<reference evidence="1 2" key="1">
    <citation type="journal article" date="2016" name="Mol. Biol. Evol.">
        <title>Comparative Genomics of Early-Diverging Mushroom-Forming Fungi Provides Insights into the Origins of Lignocellulose Decay Capabilities.</title>
        <authorList>
            <person name="Nagy L.G."/>
            <person name="Riley R."/>
            <person name="Tritt A."/>
            <person name="Adam C."/>
            <person name="Daum C."/>
            <person name="Floudas D."/>
            <person name="Sun H."/>
            <person name="Yadav J.S."/>
            <person name="Pangilinan J."/>
            <person name="Larsson K.H."/>
            <person name="Matsuura K."/>
            <person name="Barry K."/>
            <person name="Labutti K."/>
            <person name="Kuo R."/>
            <person name="Ohm R.A."/>
            <person name="Bhattacharya S.S."/>
            <person name="Shirouzu T."/>
            <person name="Yoshinaga Y."/>
            <person name="Martin F.M."/>
            <person name="Grigoriev I.V."/>
            <person name="Hibbett D.S."/>
        </authorList>
    </citation>
    <scope>NUCLEOTIDE SEQUENCE [LARGE SCALE GENOMIC DNA]</scope>
    <source>
        <strain evidence="1 2">HHB12029</strain>
    </source>
</reference>
<dbReference type="EMBL" id="KV426300">
    <property type="protein sequence ID" value="KZV82868.1"/>
    <property type="molecule type" value="Genomic_DNA"/>
</dbReference>
<proteinExistence type="predicted"/>
<accession>A0A165CPS9</accession>
<evidence type="ECO:0000313" key="1">
    <source>
        <dbReference type="EMBL" id="KZV82868.1"/>
    </source>
</evidence>
<protein>
    <submittedName>
        <fullName evidence="1">Uncharacterized protein</fullName>
    </submittedName>
</protein>
<gene>
    <name evidence="1" type="ORF">EXIGLDRAFT_702098</name>
</gene>
<sequence length="129" mass="13975">MYTCHAGGSAPAGSRGFRILSFSATGLNTIGGASRMAQKMLSFTLILIPTSSSSSGTLPDFPWPADLTVDFAQDDMAALLQLMSRASLLCGFEVPGQVDQLFLHYDDIKDIIQRHLQIMTLHVPLLPHL</sequence>
<evidence type="ECO:0000313" key="2">
    <source>
        <dbReference type="Proteomes" id="UP000077266"/>
    </source>
</evidence>